<dbReference type="EC" id="3.5.1.28" evidence="6"/>
<dbReference type="Proteomes" id="UP001596483">
    <property type="component" value="Unassembled WGS sequence"/>
</dbReference>
<feature type="compositionally biased region" description="Basic and acidic residues" evidence="3">
    <location>
        <begin position="391"/>
        <end position="400"/>
    </location>
</feature>
<proteinExistence type="predicted"/>
<dbReference type="EMBL" id="JBHTCT010000005">
    <property type="protein sequence ID" value="MFC7364121.1"/>
    <property type="molecule type" value="Genomic_DNA"/>
</dbReference>
<keyword evidence="2" id="KW-0961">Cell wall biogenesis/degradation</keyword>
<dbReference type="InterPro" id="IPR002508">
    <property type="entry name" value="MurNAc-LAA_cat"/>
</dbReference>
<protein>
    <submittedName>
        <fullName evidence="6">N-acetylmuramoyl-L-alanine amidase</fullName>
        <ecNumber evidence="6">3.5.1.28</ecNumber>
    </submittedName>
</protein>
<dbReference type="GO" id="GO:0008745">
    <property type="term" value="F:N-acetylmuramoyl-L-alanine amidase activity"/>
    <property type="evidence" value="ECO:0007669"/>
    <property type="project" value="UniProtKB-EC"/>
</dbReference>
<keyword evidence="1 6" id="KW-0378">Hydrolase</keyword>
<dbReference type="RefSeq" id="WP_376869274.1">
    <property type="nucleotide sequence ID" value="NZ_JBHTCT010000005.1"/>
</dbReference>
<dbReference type="SMART" id="SM00646">
    <property type="entry name" value="Ami_3"/>
    <property type="match status" value="1"/>
</dbReference>
<comment type="caution">
    <text evidence="6">The sequence shown here is derived from an EMBL/GenBank/DDBJ whole genome shotgun (WGS) entry which is preliminary data.</text>
</comment>
<dbReference type="InterPro" id="IPR003646">
    <property type="entry name" value="SH3-like_bac-type"/>
</dbReference>
<name>A0ABW2NDK0_9BACL</name>
<dbReference type="InterPro" id="IPR036366">
    <property type="entry name" value="PGBDSf"/>
</dbReference>
<organism evidence="6 7">
    <name type="scientific">Bhargavaea changchunensis</name>
    <dbReference type="NCBI Taxonomy" id="2134037"/>
    <lineage>
        <taxon>Bacteria</taxon>
        <taxon>Bacillati</taxon>
        <taxon>Bacillota</taxon>
        <taxon>Bacilli</taxon>
        <taxon>Bacillales</taxon>
        <taxon>Caryophanaceae</taxon>
        <taxon>Bhargavaea</taxon>
    </lineage>
</organism>
<dbReference type="SUPFAM" id="SSF47090">
    <property type="entry name" value="PGBD-like"/>
    <property type="match status" value="4"/>
</dbReference>
<keyword evidence="4" id="KW-0732">Signal</keyword>
<gene>
    <name evidence="6" type="ORF">ACFQQH_02945</name>
</gene>
<dbReference type="Gene3D" id="2.30.30.40">
    <property type="entry name" value="SH3 Domains"/>
    <property type="match status" value="1"/>
</dbReference>
<dbReference type="SUPFAM" id="SSF53187">
    <property type="entry name" value="Zn-dependent exopeptidases"/>
    <property type="match status" value="1"/>
</dbReference>
<dbReference type="Gene3D" id="3.40.630.40">
    <property type="entry name" value="Zn-dependent exopeptidases"/>
    <property type="match status" value="1"/>
</dbReference>
<dbReference type="Pfam" id="PF01471">
    <property type="entry name" value="PG_binding_1"/>
    <property type="match status" value="4"/>
</dbReference>
<evidence type="ECO:0000313" key="7">
    <source>
        <dbReference type="Proteomes" id="UP001596483"/>
    </source>
</evidence>
<dbReference type="InterPro" id="IPR002477">
    <property type="entry name" value="Peptidoglycan-bd-like"/>
</dbReference>
<feature type="signal peptide" evidence="4">
    <location>
        <begin position="1"/>
        <end position="27"/>
    </location>
</feature>
<feature type="region of interest" description="Disordered" evidence="3">
    <location>
        <begin position="477"/>
        <end position="503"/>
    </location>
</feature>
<dbReference type="Gene3D" id="1.10.101.10">
    <property type="entry name" value="PGBD-like superfamily/PGBD"/>
    <property type="match status" value="4"/>
</dbReference>
<feature type="region of interest" description="Disordered" evidence="3">
    <location>
        <begin position="381"/>
        <end position="406"/>
    </location>
</feature>
<dbReference type="Pfam" id="PF01520">
    <property type="entry name" value="Amidase_3"/>
    <property type="match status" value="1"/>
</dbReference>
<dbReference type="PANTHER" id="PTHR30404:SF0">
    <property type="entry name" value="N-ACETYLMURAMOYL-L-ALANINE AMIDASE AMIC"/>
    <property type="match status" value="1"/>
</dbReference>
<feature type="domain" description="SH3b" evidence="5">
    <location>
        <begin position="237"/>
        <end position="300"/>
    </location>
</feature>
<reference evidence="7" key="1">
    <citation type="journal article" date="2019" name="Int. J. Syst. Evol. Microbiol.">
        <title>The Global Catalogue of Microorganisms (GCM) 10K type strain sequencing project: providing services to taxonomists for standard genome sequencing and annotation.</title>
        <authorList>
            <consortium name="The Broad Institute Genomics Platform"/>
            <consortium name="The Broad Institute Genome Sequencing Center for Infectious Disease"/>
            <person name="Wu L."/>
            <person name="Ma J."/>
        </authorList>
    </citation>
    <scope>NUCLEOTIDE SEQUENCE [LARGE SCALE GENOMIC DNA]</scope>
    <source>
        <strain evidence="7">JCM 4738</strain>
    </source>
</reference>
<dbReference type="PROSITE" id="PS51781">
    <property type="entry name" value="SH3B"/>
    <property type="match status" value="1"/>
</dbReference>
<dbReference type="Pfam" id="PF08239">
    <property type="entry name" value="SH3_3"/>
    <property type="match status" value="1"/>
</dbReference>
<sequence>MKKNKLSKKILAVTVALSLSAPFAVLAESPAKVVVDPGHGGHDSGALGNGLLEKNLNLKLSLMINQKLNASYVVNTRMTRDSDIYLSLNERTDFANNWGADLLVSVHHNSSGGSGYEDYIHSGNATAKDREVQNEINKEVQKVLNRYGLNNRGKKSANFHVLRESGMTSILLEILFVDNPTDAAHLRNNNFMNDMASAITLGIAQALDLPLKENASAPSIGSGGAEHASGINVQQLNGTFESTADNLNVRTGNTTQYRSLGKLNKGDKIQVTGVTSNGWYRFSFNGTTAYVSGDYLKQIASAPSTPSNGMIYGKTLSLGATGSAVKDWQRDMNTVGFKMAIDGSFGYSSRTAAIAFQKKYGLTPDGYFGPSSQQKMATLLNGSSKPAKPSKPAEPEKTEKPATSGGMIYGKTLSLGATGSAVKDWQRDMNTVGFKMAIDGSFGYGSRTAAIAFQKKHGLTPDGYFGPSSQQKMASLLNGSSKPAKPSKPAEPEKTEKPATSGGMIYGKTLSLGATGSAVKDWQRDMNTVGFKMAIDGSFGYGSRTAAIAFQKKHGLTPDGYFGPSSQQKMASLLNGSSKPSKPAEPVKTEKPATSGGMIYGKTLSLGATGSAVKDWQRDMNKVGYKMAIDGSFGYGSRTAAIAFQKKHGLTPDGYFGPASQQKMASLLK</sequence>
<dbReference type="InterPro" id="IPR036365">
    <property type="entry name" value="PGBD-like_sf"/>
</dbReference>
<accession>A0ABW2NDK0</accession>
<evidence type="ECO:0000256" key="4">
    <source>
        <dbReference type="SAM" id="SignalP"/>
    </source>
</evidence>
<evidence type="ECO:0000256" key="1">
    <source>
        <dbReference type="ARBA" id="ARBA00022801"/>
    </source>
</evidence>
<evidence type="ECO:0000259" key="5">
    <source>
        <dbReference type="PROSITE" id="PS51781"/>
    </source>
</evidence>
<evidence type="ECO:0000313" key="6">
    <source>
        <dbReference type="EMBL" id="MFC7364121.1"/>
    </source>
</evidence>
<dbReference type="SMART" id="SM00287">
    <property type="entry name" value="SH3b"/>
    <property type="match status" value="1"/>
</dbReference>
<keyword evidence="7" id="KW-1185">Reference proteome</keyword>
<dbReference type="InterPro" id="IPR050695">
    <property type="entry name" value="N-acetylmuramoyl_amidase_3"/>
</dbReference>
<evidence type="ECO:0000256" key="2">
    <source>
        <dbReference type="ARBA" id="ARBA00023316"/>
    </source>
</evidence>
<feature type="compositionally biased region" description="Basic and acidic residues" evidence="3">
    <location>
        <begin position="488"/>
        <end position="497"/>
    </location>
</feature>
<dbReference type="CDD" id="cd02696">
    <property type="entry name" value="MurNAc-LAA"/>
    <property type="match status" value="1"/>
</dbReference>
<dbReference type="PANTHER" id="PTHR30404">
    <property type="entry name" value="N-ACETYLMURAMOYL-L-ALANINE AMIDASE"/>
    <property type="match status" value="1"/>
</dbReference>
<evidence type="ECO:0000256" key="3">
    <source>
        <dbReference type="SAM" id="MobiDB-lite"/>
    </source>
</evidence>
<feature type="chain" id="PRO_5045457629" evidence="4">
    <location>
        <begin position="28"/>
        <end position="669"/>
    </location>
</feature>